<dbReference type="Proteomes" id="UP000252519">
    <property type="component" value="Unassembled WGS sequence"/>
</dbReference>
<sequence length="65" mass="7289">MGTVGNIGMLLSSRRYRMRLKQMCLGICSRHKNPTEAAPKTQIFSSGNQQRRMFAINTRGVSVTT</sequence>
<gene>
    <name evidence="1" type="ORF">ANCCAN_00683</name>
</gene>
<organism evidence="1 2">
    <name type="scientific">Ancylostoma caninum</name>
    <name type="common">Dog hookworm</name>
    <dbReference type="NCBI Taxonomy" id="29170"/>
    <lineage>
        <taxon>Eukaryota</taxon>
        <taxon>Metazoa</taxon>
        <taxon>Ecdysozoa</taxon>
        <taxon>Nematoda</taxon>
        <taxon>Chromadorea</taxon>
        <taxon>Rhabditida</taxon>
        <taxon>Rhabditina</taxon>
        <taxon>Rhabditomorpha</taxon>
        <taxon>Strongyloidea</taxon>
        <taxon>Ancylostomatidae</taxon>
        <taxon>Ancylostomatinae</taxon>
        <taxon>Ancylostoma</taxon>
    </lineage>
</organism>
<dbReference type="EMBL" id="JOJR01000003">
    <property type="protein sequence ID" value="RCN53130.1"/>
    <property type="molecule type" value="Genomic_DNA"/>
</dbReference>
<name>A0A368HCK3_ANCCA</name>
<dbReference type="AlphaFoldDB" id="A0A368HCK3"/>
<comment type="caution">
    <text evidence="1">The sequence shown here is derived from an EMBL/GenBank/DDBJ whole genome shotgun (WGS) entry which is preliminary data.</text>
</comment>
<evidence type="ECO:0000313" key="1">
    <source>
        <dbReference type="EMBL" id="RCN53130.1"/>
    </source>
</evidence>
<protein>
    <submittedName>
        <fullName evidence="1">Uncharacterized protein</fullName>
    </submittedName>
</protein>
<keyword evidence="2" id="KW-1185">Reference proteome</keyword>
<accession>A0A368HCK3</accession>
<proteinExistence type="predicted"/>
<evidence type="ECO:0000313" key="2">
    <source>
        <dbReference type="Proteomes" id="UP000252519"/>
    </source>
</evidence>
<reference evidence="1 2" key="1">
    <citation type="submission" date="2014-10" db="EMBL/GenBank/DDBJ databases">
        <title>Draft genome of the hookworm Ancylostoma caninum.</title>
        <authorList>
            <person name="Mitreva M."/>
        </authorList>
    </citation>
    <scope>NUCLEOTIDE SEQUENCE [LARGE SCALE GENOMIC DNA]</scope>
    <source>
        <strain evidence="1 2">Baltimore</strain>
    </source>
</reference>